<dbReference type="EMBL" id="FOBF01000008">
    <property type="protein sequence ID" value="SEL93680.1"/>
    <property type="molecule type" value="Genomic_DNA"/>
</dbReference>
<feature type="domain" description="Methyltransferase small" evidence="4">
    <location>
        <begin position="133"/>
        <end position="220"/>
    </location>
</feature>
<sequence length="372" mass="39798">MLSSALEVDIDEAAVAADLRELAAALDRSGYGEILTCFLPHKAQAHIWAQTAAKIDGPLRTLMELFLLGRAVPQDDLPARVGDVVPGLAAAGLVQTGQGAVWLPNLILLRPMGQWLWCQRPHPSPTMYFGDDSLALVHRMVTHRGGHTLDLCAGPGVQALTASLRSDRVTAVEINPVAAALCRTNIAMNGLGDRMEVRLGDLYGAVPGEVFDDIVSNPPLLPVPEDVQFAFVGDGGRDGFDISWTILDGLPEHLSDRGACRIVGCVLSDGYVPVVMDGLGKWAGEHDFDVLLTVTAHVEAHRDSSFLRSMSLMSSAISGEPAEVLQERYAADYAELGGSHVAFYELCARHGGGTARLADVSATKRSAEVWFV</sequence>
<organism evidence="6 7">
    <name type="scientific">Nonomuraea pusilla</name>
    <dbReference type="NCBI Taxonomy" id="46177"/>
    <lineage>
        <taxon>Bacteria</taxon>
        <taxon>Bacillati</taxon>
        <taxon>Actinomycetota</taxon>
        <taxon>Actinomycetes</taxon>
        <taxon>Streptosporangiales</taxon>
        <taxon>Streptosporangiaceae</taxon>
        <taxon>Nonomuraea</taxon>
    </lineage>
</organism>
<evidence type="ECO:0000256" key="2">
    <source>
        <dbReference type="ARBA" id="ARBA00022679"/>
    </source>
</evidence>
<dbReference type="PANTHER" id="PTHR45875:SF1">
    <property type="entry name" value="METHYLTRANSFERASE N6AMT1"/>
    <property type="match status" value="1"/>
</dbReference>
<dbReference type="PANTHER" id="PTHR45875">
    <property type="entry name" value="METHYLTRANSFERASE N6AMT1"/>
    <property type="match status" value="1"/>
</dbReference>
<dbReference type="STRING" id="46177.SAMN05660976_03724"/>
<evidence type="ECO:0000256" key="3">
    <source>
        <dbReference type="ARBA" id="ARBA00022691"/>
    </source>
</evidence>
<dbReference type="RefSeq" id="WP_091101762.1">
    <property type="nucleotide sequence ID" value="NZ_FOBF01000008.1"/>
</dbReference>
<dbReference type="Pfam" id="PF05175">
    <property type="entry name" value="MTS"/>
    <property type="match status" value="1"/>
</dbReference>
<dbReference type="Gene3D" id="3.40.50.150">
    <property type="entry name" value="Vaccinia Virus protein VP39"/>
    <property type="match status" value="1"/>
</dbReference>
<protein>
    <submittedName>
        <fullName evidence="6">Methyltransferase small domain-containing protein</fullName>
    </submittedName>
</protein>
<dbReference type="SUPFAM" id="SSF53335">
    <property type="entry name" value="S-adenosyl-L-methionine-dependent methyltransferases"/>
    <property type="match status" value="1"/>
</dbReference>
<dbReference type="OrthoDB" id="9800643at2"/>
<dbReference type="Pfam" id="PF23186">
    <property type="entry name" value="DUF7059"/>
    <property type="match status" value="1"/>
</dbReference>
<dbReference type="Proteomes" id="UP000198953">
    <property type="component" value="Unassembled WGS sequence"/>
</dbReference>
<dbReference type="CDD" id="cd02440">
    <property type="entry name" value="AdoMet_MTases"/>
    <property type="match status" value="1"/>
</dbReference>
<keyword evidence="2 6" id="KW-0808">Transferase</keyword>
<proteinExistence type="predicted"/>
<gene>
    <name evidence="6" type="ORF">SAMN05660976_03724</name>
</gene>
<dbReference type="GO" id="GO:0008757">
    <property type="term" value="F:S-adenosylmethionine-dependent methyltransferase activity"/>
    <property type="evidence" value="ECO:0007669"/>
    <property type="project" value="TreeGrafter"/>
</dbReference>
<dbReference type="InterPro" id="IPR052190">
    <property type="entry name" value="Euk-Arch_PrmC-MTase"/>
</dbReference>
<dbReference type="GO" id="GO:0035657">
    <property type="term" value="C:eRF1 methyltransferase complex"/>
    <property type="evidence" value="ECO:0007669"/>
    <property type="project" value="TreeGrafter"/>
</dbReference>
<dbReference type="InterPro" id="IPR007848">
    <property type="entry name" value="Small_mtfrase_dom"/>
</dbReference>
<evidence type="ECO:0000256" key="1">
    <source>
        <dbReference type="ARBA" id="ARBA00022603"/>
    </source>
</evidence>
<name>A0A1H7U9C5_9ACTN</name>
<keyword evidence="3" id="KW-0949">S-adenosyl-L-methionine</keyword>
<dbReference type="GO" id="GO:0008276">
    <property type="term" value="F:protein methyltransferase activity"/>
    <property type="evidence" value="ECO:0007669"/>
    <property type="project" value="TreeGrafter"/>
</dbReference>
<accession>A0A1H7U9C5</accession>
<evidence type="ECO:0000259" key="5">
    <source>
        <dbReference type="Pfam" id="PF23186"/>
    </source>
</evidence>
<keyword evidence="7" id="KW-1185">Reference proteome</keyword>
<dbReference type="AlphaFoldDB" id="A0A1H7U9C5"/>
<evidence type="ECO:0000313" key="6">
    <source>
        <dbReference type="EMBL" id="SEL93680.1"/>
    </source>
</evidence>
<evidence type="ECO:0000259" key="4">
    <source>
        <dbReference type="Pfam" id="PF05175"/>
    </source>
</evidence>
<feature type="domain" description="DUF7059" evidence="5">
    <location>
        <begin position="49"/>
        <end position="100"/>
    </location>
</feature>
<dbReference type="InterPro" id="IPR055487">
    <property type="entry name" value="DUF7059"/>
</dbReference>
<reference evidence="6 7" key="1">
    <citation type="submission" date="2016-10" db="EMBL/GenBank/DDBJ databases">
        <authorList>
            <person name="de Groot N.N."/>
        </authorList>
    </citation>
    <scope>NUCLEOTIDE SEQUENCE [LARGE SCALE GENOMIC DNA]</scope>
    <source>
        <strain evidence="6 7">DSM 43357</strain>
    </source>
</reference>
<evidence type="ECO:0000313" key="7">
    <source>
        <dbReference type="Proteomes" id="UP000198953"/>
    </source>
</evidence>
<keyword evidence="1 6" id="KW-0489">Methyltransferase</keyword>
<dbReference type="GO" id="GO:0032259">
    <property type="term" value="P:methylation"/>
    <property type="evidence" value="ECO:0007669"/>
    <property type="project" value="UniProtKB-KW"/>
</dbReference>
<dbReference type="InterPro" id="IPR029063">
    <property type="entry name" value="SAM-dependent_MTases_sf"/>
</dbReference>